<dbReference type="Proteomes" id="UP000266673">
    <property type="component" value="Unassembled WGS sequence"/>
</dbReference>
<dbReference type="PANTHER" id="PTHR38646">
    <property type="entry name" value="YALI0F00814P"/>
    <property type="match status" value="1"/>
</dbReference>
<comment type="caution">
    <text evidence="2">The sequence shown here is derived from an EMBL/GenBank/DDBJ whole genome shotgun (WGS) entry which is preliminary data.</text>
</comment>
<dbReference type="EMBL" id="QKWP01000604">
    <property type="protein sequence ID" value="RIB17454.1"/>
    <property type="molecule type" value="Genomic_DNA"/>
</dbReference>
<keyword evidence="1" id="KW-1133">Transmembrane helix</keyword>
<dbReference type="GO" id="GO:0012505">
    <property type="term" value="C:endomembrane system"/>
    <property type="evidence" value="ECO:0007669"/>
    <property type="project" value="UniProtKB-SubCell"/>
</dbReference>
<keyword evidence="3" id="KW-1185">Reference proteome</keyword>
<keyword evidence="1" id="KW-0812">Transmembrane</keyword>
<evidence type="ECO:0000313" key="3">
    <source>
        <dbReference type="Proteomes" id="UP000266673"/>
    </source>
</evidence>
<dbReference type="PANTHER" id="PTHR38646:SF1">
    <property type="entry name" value="DUF202 DOMAIN-CONTAINING PROTEIN"/>
    <property type="match status" value="1"/>
</dbReference>
<accession>A0A397V4I4</accession>
<keyword evidence="1" id="KW-0472">Membrane</keyword>
<sequence>MTMDEIKLTSDELVEMRARQRTYEQAYWRTSLAQFAFSIFIIRLFEPAFFGIGMVFLALGIAFLVIAYHRRLHNLEGVLDHSKPFVTSGGYVAISGFIALMGYISLLLLISILR</sequence>
<organism evidence="2 3">
    <name type="scientific">Gigaspora rosea</name>
    <dbReference type="NCBI Taxonomy" id="44941"/>
    <lineage>
        <taxon>Eukaryota</taxon>
        <taxon>Fungi</taxon>
        <taxon>Fungi incertae sedis</taxon>
        <taxon>Mucoromycota</taxon>
        <taxon>Glomeromycotina</taxon>
        <taxon>Glomeromycetes</taxon>
        <taxon>Diversisporales</taxon>
        <taxon>Gigasporaceae</taxon>
        <taxon>Gigaspora</taxon>
    </lineage>
</organism>
<gene>
    <name evidence="2" type="ORF">C2G38_2037716</name>
</gene>
<feature type="transmembrane region" description="Helical" evidence="1">
    <location>
        <begin position="48"/>
        <end position="68"/>
    </location>
</feature>
<name>A0A397V4I4_9GLOM</name>
<evidence type="ECO:0000313" key="2">
    <source>
        <dbReference type="EMBL" id="RIB17454.1"/>
    </source>
</evidence>
<feature type="transmembrane region" description="Helical" evidence="1">
    <location>
        <begin position="89"/>
        <end position="113"/>
    </location>
</feature>
<evidence type="ECO:0000256" key="1">
    <source>
        <dbReference type="SAM" id="Phobius"/>
    </source>
</evidence>
<dbReference type="OrthoDB" id="2555434at2759"/>
<protein>
    <submittedName>
        <fullName evidence="2">Uncharacterized protein</fullName>
    </submittedName>
</protein>
<dbReference type="AlphaFoldDB" id="A0A397V4I4"/>
<reference evidence="2 3" key="1">
    <citation type="submission" date="2018-06" db="EMBL/GenBank/DDBJ databases">
        <title>Comparative genomics reveals the genomic features of Rhizophagus irregularis, R. cerebriforme, R. diaphanum and Gigaspora rosea, and their symbiotic lifestyle signature.</title>
        <authorList>
            <person name="Morin E."/>
            <person name="San Clemente H."/>
            <person name="Chen E.C.H."/>
            <person name="De La Providencia I."/>
            <person name="Hainaut M."/>
            <person name="Kuo A."/>
            <person name="Kohler A."/>
            <person name="Murat C."/>
            <person name="Tang N."/>
            <person name="Roy S."/>
            <person name="Loubradou J."/>
            <person name="Henrissat B."/>
            <person name="Grigoriev I.V."/>
            <person name="Corradi N."/>
            <person name="Roux C."/>
            <person name="Martin F.M."/>
        </authorList>
    </citation>
    <scope>NUCLEOTIDE SEQUENCE [LARGE SCALE GENOMIC DNA]</scope>
    <source>
        <strain evidence="2 3">DAOM 194757</strain>
    </source>
</reference>
<proteinExistence type="predicted"/>